<evidence type="ECO:0000256" key="7">
    <source>
        <dbReference type="ARBA" id="ARBA00023160"/>
    </source>
</evidence>
<evidence type="ECO:0000256" key="8">
    <source>
        <dbReference type="HAMAP-Rule" id="MF_00101"/>
    </source>
</evidence>
<dbReference type="EMBL" id="BSUN01000001">
    <property type="protein sequence ID" value="GMA36268.1"/>
    <property type="molecule type" value="Genomic_DNA"/>
</dbReference>
<comment type="caution">
    <text evidence="10">The sequence shown here is derived from an EMBL/GenBank/DDBJ whole genome shotgun (WGS) entry which is preliminary data.</text>
</comment>
<evidence type="ECO:0000313" key="11">
    <source>
        <dbReference type="Proteomes" id="UP001157125"/>
    </source>
</evidence>
<keyword evidence="5 8" id="KW-0460">Magnesium</keyword>
<evidence type="ECO:0000259" key="9">
    <source>
        <dbReference type="PROSITE" id="PS51464"/>
    </source>
</evidence>
<dbReference type="InterPro" id="IPR037143">
    <property type="entry name" value="4-PPantetheinyl_Trfase_dom_sf"/>
</dbReference>
<evidence type="ECO:0000313" key="10">
    <source>
        <dbReference type="EMBL" id="GMA36268.1"/>
    </source>
</evidence>
<keyword evidence="1 8" id="KW-0444">Lipid biosynthesis</keyword>
<dbReference type="PROSITE" id="PS51464">
    <property type="entry name" value="SIS"/>
    <property type="match status" value="1"/>
</dbReference>
<dbReference type="InterPro" id="IPR004568">
    <property type="entry name" value="Ppantetheine-prot_Trfase_dom"/>
</dbReference>
<name>A0ABQ6IGH9_9MICO</name>
<comment type="function">
    <text evidence="8">Transfers the 4'-phosphopantetheine moiety from coenzyme A to a Ser of acyl-carrier-protein.</text>
</comment>
<dbReference type="SUPFAM" id="SSF56214">
    <property type="entry name" value="4'-phosphopantetheinyl transferase"/>
    <property type="match status" value="1"/>
</dbReference>
<keyword evidence="3 8" id="KW-0479">Metal-binding</keyword>
<dbReference type="NCBIfam" id="TIGR00516">
    <property type="entry name" value="acpS"/>
    <property type="match status" value="1"/>
</dbReference>
<dbReference type="HAMAP" id="MF_00101">
    <property type="entry name" value="AcpS"/>
    <property type="match status" value="1"/>
</dbReference>
<protein>
    <recommendedName>
        <fullName evidence="8">Holo-[acyl-carrier-protein] synthase</fullName>
        <shortName evidence="8">Holo-ACP synthase</shortName>
        <ecNumber evidence="8">2.7.8.7</ecNumber>
    </recommendedName>
    <alternativeName>
        <fullName evidence="8">4'-phosphopantetheinyl transferase AcpS</fullName>
    </alternativeName>
</protein>
<comment type="subcellular location">
    <subcellularLocation>
        <location evidence="8">Cytoplasm</location>
    </subcellularLocation>
</comment>
<evidence type="ECO:0000256" key="4">
    <source>
        <dbReference type="ARBA" id="ARBA00022832"/>
    </source>
</evidence>
<dbReference type="InterPro" id="IPR002582">
    <property type="entry name" value="ACPS"/>
</dbReference>
<evidence type="ECO:0000256" key="1">
    <source>
        <dbReference type="ARBA" id="ARBA00022516"/>
    </source>
</evidence>
<dbReference type="EC" id="2.7.8.7" evidence="8"/>
<keyword evidence="11" id="KW-1185">Reference proteome</keyword>
<dbReference type="NCBIfam" id="TIGR00556">
    <property type="entry name" value="pantethn_trn"/>
    <property type="match status" value="1"/>
</dbReference>
<evidence type="ECO:0000256" key="2">
    <source>
        <dbReference type="ARBA" id="ARBA00022679"/>
    </source>
</evidence>
<proteinExistence type="inferred from homology"/>
<dbReference type="NCBIfam" id="NF000832">
    <property type="entry name" value="PRK00070.3-2"/>
    <property type="match status" value="1"/>
</dbReference>
<dbReference type="Pfam" id="PF01648">
    <property type="entry name" value="ACPS"/>
    <property type="match status" value="1"/>
</dbReference>
<dbReference type="InterPro" id="IPR046348">
    <property type="entry name" value="SIS_dom_sf"/>
</dbReference>
<comment type="catalytic activity">
    <reaction evidence="8">
        <text>apo-[ACP] + CoA = holo-[ACP] + adenosine 3',5'-bisphosphate + H(+)</text>
        <dbReference type="Rhea" id="RHEA:12068"/>
        <dbReference type="Rhea" id="RHEA-COMP:9685"/>
        <dbReference type="Rhea" id="RHEA-COMP:9690"/>
        <dbReference type="ChEBI" id="CHEBI:15378"/>
        <dbReference type="ChEBI" id="CHEBI:29999"/>
        <dbReference type="ChEBI" id="CHEBI:57287"/>
        <dbReference type="ChEBI" id="CHEBI:58343"/>
        <dbReference type="ChEBI" id="CHEBI:64479"/>
        <dbReference type="EC" id="2.7.8.7"/>
    </reaction>
</comment>
<keyword evidence="2 8" id="KW-0808">Transferase</keyword>
<dbReference type="Gene3D" id="3.90.470.20">
    <property type="entry name" value="4'-phosphopantetheinyl transferase domain"/>
    <property type="match status" value="1"/>
</dbReference>
<comment type="similarity">
    <text evidence="8">Belongs to the P-Pant transferase superfamily. AcpS family.</text>
</comment>
<sequence length="223" mass="24066">MEQDQPVFVVVPSPRGRESLHSKVLSNVQEVRARGARTLVIAEEGDVVAADHAAHTFFVPSAPVLMTPLLSVIPLQIFAHEPGERQGLRRRPAPQPGKVRHGRVMAVLGLGIDVVEIARFEATIERSPSFVERVFTPGERTLGTRSLAARWAAKEALAKALGAPAGLHWHDAEVLREESGRPVMTMRGTVAARAHELGITHLHLSLSHDAGIASAVVVAEGER</sequence>
<keyword evidence="8" id="KW-0963">Cytoplasm</keyword>
<feature type="domain" description="SIS" evidence="9">
    <location>
        <begin position="1"/>
        <end position="93"/>
    </location>
</feature>
<dbReference type="SUPFAM" id="SSF53697">
    <property type="entry name" value="SIS domain"/>
    <property type="match status" value="1"/>
</dbReference>
<dbReference type="InterPro" id="IPR008278">
    <property type="entry name" value="4-PPantetheinyl_Trfase_dom"/>
</dbReference>
<evidence type="ECO:0000256" key="3">
    <source>
        <dbReference type="ARBA" id="ARBA00022723"/>
    </source>
</evidence>
<keyword evidence="4 8" id="KW-0276">Fatty acid metabolism</keyword>
<evidence type="ECO:0000256" key="5">
    <source>
        <dbReference type="ARBA" id="ARBA00022842"/>
    </source>
</evidence>
<feature type="binding site" evidence="8">
    <location>
        <position position="113"/>
    </location>
    <ligand>
        <name>Mg(2+)</name>
        <dbReference type="ChEBI" id="CHEBI:18420"/>
    </ligand>
</feature>
<dbReference type="InterPro" id="IPR001347">
    <property type="entry name" value="SIS_dom"/>
</dbReference>
<organism evidence="10 11">
    <name type="scientific">Demequina litorisediminis</name>
    <dbReference type="NCBI Taxonomy" id="1849022"/>
    <lineage>
        <taxon>Bacteria</taxon>
        <taxon>Bacillati</taxon>
        <taxon>Actinomycetota</taxon>
        <taxon>Actinomycetes</taxon>
        <taxon>Micrococcales</taxon>
        <taxon>Demequinaceae</taxon>
        <taxon>Demequina</taxon>
    </lineage>
</organism>
<reference evidence="11" key="1">
    <citation type="journal article" date="2019" name="Int. J. Syst. Evol. Microbiol.">
        <title>The Global Catalogue of Microorganisms (GCM) 10K type strain sequencing project: providing services to taxonomists for standard genome sequencing and annotation.</title>
        <authorList>
            <consortium name="The Broad Institute Genomics Platform"/>
            <consortium name="The Broad Institute Genome Sequencing Center for Infectious Disease"/>
            <person name="Wu L."/>
            <person name="Ma J."/>
        </authorList>
    </citation>
    <scope>NUCLEOTIDE SEQUENCE [LARGE SCALE GENOMIC DNA]</scope>
    <source>
        <strain evidence="11">NBRC 112299</strain>
    </source>
</reference>
<dbReference type="Gene3D" id="3.40.50.10490">
    <property type="entry name" value="Glucose-6-phosphate isomerase like protein, domain 1"/>
    <property type="match status" value="1"/>
</dbReference>
<keyword evidence="7 8" id="KW-0275">Fatty acid biosynthesis</keyword>
<keyword evidence="6 8" id="KW-0443">Lipid metabolism</keyword>
<gene>
    <name evidence="8" type="primary">acpS</name>
    <name evidence="10" type="ORF">GCM10025876_24720</name>
</gene>
<dbReference type="Proteomes" id="UP001157125">
    <property type="component" value="Unassembled WGS sequence"/>
</dbReference>
<evidence type="ECO:0000256" key="6">
    <source>
        <dbReference type="ARBA" id="ARBA00023098"/>
    </source>
</evidence>
<comment type="cofactor">
    <cofactor evidence="8">
        <name>Mg(2+)</name>
        <dbReference type="ChEBI" id="CHEBI:18420"/>
    </cofactor>
</comment>
<feature type="binding site" evidence="8">
    <location>
        <position position="155"/>
    </location>
    <ligand>
        <name>Mg(2+)</name>
        <dbReference type="ChEBI" id="CHEBI:18420"/>
    </ligand>
</feature>
<accession>A0ABQ6IGH9</accession>